<reference evidence="1 2" key="1">
    <citation type="submission" date="2020-08" db="EMBL/GenBank/DDBJ databases">
        <title>Functional genomics of gut bacteria from endangered species of beetles.</title>
        <authorList>
            <person name="Carlos-Shanley C."/>
        </authorList>
    </citation>
    <scope>NUCLEOTIDE SEQUENCE [LARGE SCALE GENOMIC DNA]</scope>
    <source>
        <strain evidence="1 2">S00198</strain>
    </source>
</reference>
<accession>A0A7X0PEU5</accession>
<organism evidence="1 2">
    <name type="scientific">Acidovorax soli</name>
    <dbReference type="NCBI Taxonomy" id="592050"/>
    <lineage>
        <taxon>Bacteria</taxon>
        <taxon>Pseudomonadati</taxon>
        <taxon>Pseudomonadota</taxon>
        <taxon>Betaproteobacteria</taxon>
        <taxon>Burkholderiales</taxon>
        <taxon>Comamonadaceae</taxon>
        <taxon>Acidovorax</taxon>
    </lineage>
</organism>
<evidence type="ECO:0000313" key="1">
    <source>
        <dbReference type="EMBL" id="MBB6560546.1"/>
    </source>
</evidence>
<dbReference type="Proteomes" id="UP000575083">
    <property type="component" value="Unassembled WGS sequence"/>
</dbReference>
<sequence>MPATPVMSAELEVTILNRAFNDQSPSSTTFYQQKMAAGNTPQSWLDYAFQFGSHYQHLSSGAMALNIANNMGLGSNLGVQGALLSYLDAVGKENVGIVAVQLGHILLSLENATGDMVDFRAPAAAWAKEVAESYMYSTNSANGSPSPKGASAGAAGWSSAVEHQPADAAAAAVQLVGVDAAALLA</sequence>
<dbReference type="EMBL" id="JACHLK010000006">
    <property type="protein sequence ID" value="MBB6560546.1"/>
    <property type="molecule type" value="Genomic_DNA"/>
</dbReference>
<dbReference type="AlphaFoldDB" id="A0A7X0PEU5"/>
<gene>
    <name evidence="1" type="ORF">HNP48_003222</name>
</gene>
<proteinExistence type="predicted"/>
<comment type="caution">
    <text evidence="1">The sequence shown here is derived from an EMBL/GenBank/DDBJ whole genome shotgun (WGS) entry which is preliminary data.</text>
</comment>
<name>A0A7X0PEU5_9BURK</name>
<keyword evidence="2" id="KW-1185">Reference proteome</keyword>
<protein>
    <submittedName>
        <fullName evidence="1">Uncharacterized protein</fullName>
    </submittedName>
</protein>
<dbReference type="RefSeq" id="WP_184858695.1">
    <property type="nucleotide sequence ID" value="NZ_JACHLK010000006.1"/>
</dbReference>
<evidence type="ECO:0000313" key="2">
    <source>
        <dbReference type="Proteomes" id="UP000575083"/>
    </source>
</evidence>